<dbReference type="InterPro" id="IPR036182">
    <property type="entry name" value="PCuAC_sf"/>
</dbReference>
<organism evidence="2 3">
    <name type="scientific">Albidiferax ferrireducens (strain ATCC BAA-621 / DSM 15236 / T118)</name>
    <name type="common">Rhodoferax ferrireducens</name>
    <dbReference type="NCBI Taxonomy" id="338969"/>
    <lineage>
        <taxon>Bacteria</taxon>
        <taxon>Pseudomonadati</taxon>
        <taxon>Pseudomonadota</taxon>
        <taxon>Betaproteobacteria</taxon>
        <taxon>Burkholderiales</taxon>
        <taxon>Comamonadaceae</taxon>
        <taxon>Rhodoferax</taxon>
    </lineage>
</organism>
<reference evidence="3" key="1">
    <citation type="submission" date="2006-02" db="EMBL/GenBank/DDBJ databases">
        <title>Complete sequence of chromosome of Rhodoferax ferrireducens DSM 15236.</title>
        <authorList>
            <person name="Copeland A."/>
            <person name="Lucas S."/>
            <person name="Lapidus A."/>
            <person name="Barry K."/>
            <person name="Detter J.C."/>
            <person name="Glavina del Rio T."/>
            <person name="Hammon N."/>
            <person name="Israni S."/>
            <person name="Pitluck S."/>
            <person name="Brettin T."/>
            <person name="Bruce D."/>
            <person name="Han C."/>
            <person name="Tapia R."/>
            <person name="Gilna P."/>
            <person name="Kiss H."/>
            <person name="Schmutz J."/>
            <person name="Larimer F."/>
            <person name="Land M."/>
            <person name="Kyrpides N."/>
            <person name="Ivanova N."/>
            <person name="Richardson P."/>
        </authorList>
    </citation>
    <scope>NUCLEOTIDE SEQUENCE [LARGE SCALE GENOMIC DNA]</scope>
    <source>
        <strain evidence="3">ATCC BAA-621 / DSM 15236 / T118</strain>
    </source>
</reference>
<dbReference type="STRING" id="338969.Rfer_0618"/>
<accession>Q221D4</accession>
<dbReference type="RefSeq" id="WP_011462942.1">
    <property type="nucleotide sequence ID" value="NC_007908.1"/>
</dbReference>
<dbReference type="KEGG" id="rfr:Rfer_0618"/>
<dbReference type="Gene3D" id="2.60.40.1890">
    <property type="entry name" value="PCu(A)C copper chaperone"/>
    <property type="match status" value="1"/>
</dbReference>
<dbReference type="PANTHER" id="PTHR36302:SF1">
    <property type="entry name" value="COPPER CHAPERONE PCU(A)C"/>
    <property type="match status" value="1"/>
</dbReference>
<dbReference type="Pfam" id="PF04314">
    <property type="entry name" value="PCuAC"/>
    <property type="match status" value="1"/>
</dbReference>
<keyword evidence="3" id="KW-1185">Reference proteome</keyword>
<gene>
    <name evidence="2" type="ordered locus">Rfer_0618</name>
</gene>
<name>Q221D4_ALBFT</name>
<dbReference type="OrthoDB" id="9796962at2"/>
<dbReference type="SUPFAM" id="SSF110087">
    <property type="entry name" value="DR1885-like metal-binding protein"/>
    <property type="match status" value="1"/>
</dbReference>
<dbReference type="eggNOG" id="COG2847">
    <property type="taxonomic scope" value="Bacteria"/>
</dbReference>
<dbReference type="PANTHER" id="PTHR36302">
    <property type="entry name" value="BLR7088 PROTEIN"/>
    <property type="match status" value="1"/>
</dbReference>
<feature type="signal peptide" evidence="1">
    <location>
        <begin position="1"/>
        <end position="40"/>
    </location>
</feature>
<keyword evidence="1" id="KW-0732">Signal</keyword>
<evidence type="ECO:0000313" key="2">
    <source>
        <dbReference type="EMBL" id="ABD68369.1"/>
    </source>
</evidence>
<proteinExistence type="predicted"/>
<dbReference type="Proteomes" id="UP000008332">
    <property type="component" value="Chromosome"/>
</dbReference>
<sequence length="179" mass="19372">MPIFERRPVAVEKPRAVPRRLLSASLLLAALACTASVVQAHGVSQGDLQLDHPYAVPSAPGEPHGNAYLRGIKNSGAQADRLLSASSPLAARVELHRLKPDASGLRGQQVEAIVLPPKTVTRLRHTGDYQLTLIGLKQALKDGERFDLTLNFEHAGSQTVKVWVQTPRDAPSAQDPHQH</sequence>
<dbReference type="HOGENOM" id="CLU_100939_2_2_4"/>
<feature type="chain" id="PRO_5004200558" description="Copper chaperone PCu(A)C" evidence="1">
    <location>
        <begin position="41"/>
        <end position="179"/>
    </location>
</feature>
<evidence type="ECO:0008006" key="4">
    <source>
        <dbReference type="Google" id="ProtNLM"/>
    </source>
</evidence>
<dbReference type="EMBL" id="CP000267">
    <property type="protein sequence ID" value="ABD68369.1"/>
    <property type="molecule type" value="Genomic_DNA"/>
</dbReference>
<dbReference type="InterPro" id="IPR058248">
    <property type="entry name" value="Lxx211020-like"/>
</dbReference>
<evidence type="ECO:0000256" key="1">
    <source>
        <dbReference type="SAM" id="SignalP"/>
    </source>
</evidence>
<protein>
    <recommendedName>
        <fullName evidence="4">Copper chaperone PCu(A)C</fullName>
    </recommendedName>
</protein>
<dbReference type="AlphaFoldDB" id="Q221D4"/>
<dbReference type="InterPro" id="IPR007410">
    <property type="entry name" value="LpqE-like"/>
</dbReference>
<dbReference type="PROSITE" id="PS51257">
    <property type="entry name" value="PROKAR_LIPOPROTEIN"/>
    <property type="match status" value="1"/>
</dbReference>
<evidence type="ECO:0000313" key="3">
    <source>
        <dbReference type="Proteomes" id="UP000008332"/>
    </source>
</evidence>